<sequence>MPPKRKVTNEDSSGTASSESEVSEAGTPVLRRTRGRKAAKPGSSEGLSTQSSPALNTRRASRLSVNAEADDDSPKRRTRLTRGSRRRSEATTPHTVEGSASTTTATTARGGRGARGRGRAGSSRGRASRRGSLTGGRGRRARARAEDIGLSSTSISDTDQDEDSTEDYAMVDKSEEEAEEDDPSDTSGVFDSFSVRRDASEMESDPVSAATGSSGVKDEEEGGQGTRKDDAEGRSDDEDVESNAATTVPLDKRQRTDGRGSQRSADQLVESTESSAGEGALEADDISEQSGFSEGESELGVVTPTANLTRRQRARLTRDRDEELMELPVEAKRSKFSAEESALRKSEHARRRKFQSLQRAEQLKNDTINRLLNKQSSKGRNKVTEDSETRSTSVEAEAAAPENIRYIQRRSPHDADGEKFSDLGNDTVPVHIECGLLLPNDVTIRDLIPSATERGFVPSYPEPLPLCSVNGCDQKKKYSIESQAACSLEHWRVLKDPVGAVNKPI</sequence>
<feature type="region of interest" description="Disordered" evidence="1">
    <location>
        <begin position="373"/>
        <end position="397"/>
    </location>
</feature>
<feature type="compositionally biased region" description="Low complexity" evidence="1">
    <location>
        <begin position="12"/>
        <end position="27"/>
    </location>
</feature>
<dbReference type="STRING" id="763665.A0A2G5BEP4"/>
<dbReference type="Pfam" id="PF04795">
    <property type="entry name" value="PAPA-1"/>
    <property type="match status" value="1"/>
</dbReference>
<feature type="compositionally biased region" description="Polar residues" evidence="1">
    <location>
        <begin position="45"/>
        <end position="55"/>
    </location>
</feature>
<feature type="compositionally biased region" description="Low complexity" evidence="1">
    <location>
        <begin position="288"/>
        <end position="300"/>
    </location>
</feature>
<dbReference type="OrthoDB" id="2021186at2759"/>
<evidence type="ECO:0000313" key="4">
    <source>
        <dbReference type="Proteomes" id="UP000242474"/>
    </source>
</evidence>
<organism evidence="3 4">
    <name type="scientific">Coemansia reversa (strain ATCC 12441 / NRRL 1564)</name>
    <dbReference type="NCBI Taxonomy" id="763665"/>
    <lineage>
        <taxon>Eukaryota</taxon>
        <taxon>Fungi</taxon>
        <taxon>Fungi incertae sedis</taxon>
        <taxon>Zoopagomycota</taxon>
        <taxon>Kickxellomycotina</taxon>
        <taxon>Kickxellomycetes</taxon>
        <taxon>Kickxellales</taxon>
        <taxon>Kickxellaceae</taxon>
        <taxon>Coemansia</taxon>
    </lineage>
</organism>
<keyword evidence="4" id="KW-1185">Reference proteome</keyword>
<dbReference type="InterPro" id="IPR029523">
    <property type="entry name" value="INO80B/Ies2"/>
</dbReference>
<evidence type="ECO:0000259" key="2">
    <source>
        <dbReference type="SMART" id="SM01406"/>
    </source>
</evidence>
<feature type="domain" description="INO80 complex subunit B-like conserved region" evidence="2">
    <location>
        <begin position="340"/>
        <end position="415"/>
    </location>
</feature>
<name>A0A2G5BEP4_COERN</name>
<accession>A0A2G5BEP4</accession>
<feature type="compositionally biased region" description="Basic and acidic residues" evidence="1">
    <location>
        <begin position="250"/>
        <end position="260"/>
    </location>
</feature>
<feature type="compositionally biased region" description="Low complexity" evidence="1">
    <location>
        <begin position="98"/>
        <end position="109"/>
    </location>
</feature>
<gene>
    <name evidence="3" type="ORF">COEREDRAFT_91843</name>
</gene>
<dbReference type="PANTHER" id="PTHR21561">
    <property type="entry name" value="INO80 COMPLEX SUBUNIT B"/>
    <property type="match status" value="1"/>
</dbReference>
<feature type="compositionally biased region" description="Acidic residues" evidence="1">
    <location>
        <begin position="174"/>
        <end position="184"/>
    </location>
</feature>
<dbReference type="EMBL" id="KZ303494">
    <property type="protein sequence ID" value="PIA17473.1"/>
    <property type="molecule type" value="Genomic_DNA"/>
</dbReference>
<dbReference type="AlphaFoldDB" id="A0A2G5BEP4"/>
<feature type="compositionally biased region" description="Basic and acidic residues" evidence="1">
    <location>
        <begin position="329"/>
        <end position="346"/>
    </location>
</feature>
<dbReference type="SMART" id="SM01406">
    <property type="entry name" value="PAPA-1"/>
    <property type="match status" value="1"/>
</dbReference>
<dbReference type="GO" id="GO:0031011">
    <property type="term" value="C:Ino80 complex"/>
    <property type="evidence" value="ECO:0007669"/>
    <property type="project" value="InterPro"/>
</dbReference>
<feature type="region of interest" description="Disordered" evidence="1">
    <location>
        <begin position="1"/>
        <end position="356"/>
    </location>
</feature>
<dbReference type="PANTHER" id="PTHR21561:SF12">
    <property type="entry name" value="INO80 COMPLEX SUBUNIT B"/>
    <property type="match status" value="1"/>
</dbReference>
<proteinExistence type="predicted"/>
<protein>
    <recommendedName>
        <fullName evidence="2">INO80 complex subunit B-like conserved region domain-containing protein</fullName>
    </recommendedName>
</protein>
<dbReference type="InterPro" id="IPR006880">
    <property type="entry name" value="INO80B_C"/>
</dbReference>
<dbReference type="GO" id="GO:0006338">
    <property type="term" value="P:chromatin remodeling"/>
    <property type="evidence" value="ECO:0007669"/>
    <property type="project" value="InterPro"/>
</dbReference>
<feature type="compositionally biased region" description="Polar residues" evidence="1">
    <location>
        <begin position="261"/>
        <end position="275"/>
    </location>
</feature>
<evidence type="ECO:0000313" key="3">
    <source>
        <dbReference type="EMBL" id="PIA17473.1"/>
    </source>
</evidence>
<feature type="compositionally biased region" description="Basic residues" evidence="1">
    <location>
        <begin position="76"/>
        <end position="85"/>
    </location>
</feature>
<evidence type="ECO:0000256" key="1">
    <source>
        <dbReference type="SAM" id="MobiDB-lite"/>
    </source>
</evidence>
<dbReference type="Proteomes" id="UP000242474">
    <property type="component" value="Unassembled WGS sequence"/>
</dbReference>
<reference evidence="3 4" key="1">
    <citation type="journal article" date="2015" name="Genome Biol. Evol.">
        <title>Phylogenomic analyses indicate that early fungi evolved digesting cell walls of algal ancestors of land plants.</title>
        <authorList>
            <person name="Chang Y."/>
            <person name="Wang S."/>
            <person name="Sekimoto S."/>
            <person name="Aerts A.L."/>
            <person name="Choi C."/>
            <person name="Clum A."/>
            <person name="LaButti K.M."/>
            <person name="Lindquist E.A."/>
            <person name="Yee Ngan C."/>
            <person name="Ohm R.A."/>
            <person name="Salamov A.A."/>
            <person name="Grigoriev I.V."/>
            <person name="Spatafora J.W."/>
            <person name="Berbee M.L."/>
        </authorList>
    </citation>
    <scope>NUCLEOTIDE SEQUENCE [LARGE SCALE GENOMIC DNA]</scope>
    <source>
        <strain evidence="3 4">NRRL 1564</strain>
    </source>
</reference>